<evidence type="ECO:0000256" key="1">
    <source>
        <dbReference type="SAM" id="MobiDB-lite"/>
    </source>
</evidence>
<dbReference type="Proteomes" id="UP000664578">
    <property type="component" value="Unassembled WGS sequence"/>
</dbReference>
<dbReference type="EMBL" id="JAEMWV010000002">
    <property type="protein sequence ID" value="MBN8251122.1"/>
    <property type="molecule type" value="Genomic_DNA"/>
</dbReference>
<gene>
    <name evidence="2" type="ORF">JF537_05940</name>
</gene>
<dbReference type="GeneID" id="93681185"/>
<dbReference type="AlphaFoldDB" id="A0A8I1MF54"/>
<proteinExistence type="predicted"/>
<comment type="caution">
    <text evidence="2">The sequence shown here is derived from an EMBL/GenBank/DDBJ whole genome shotgun (WGS) entry which is preliminary data.</text>
</comment>
<evidence type="ECO:0000313" key="3">
    <source>
        <dbReference type="Proteomes" id="UP000664578"/>
    </source>
</evidence>
<sequence length="151" mass="18036">MAEVKVREYIASLKAELEFYKEEYQKYKSEELNYEELREDLESYKEKNKKLVEEIDWLKAMINEQKEQEKKAQSKIEAKAKEAVKPKEPAKQKEVVNAHPSFDKTIDQGLSELQQKLSGVQRHKMRQQSVSREREISNQDLFLKLQRKMDK</sequence>
<reference evidence="2" key="1">
    <citation type="submission" date="2020-12" db="EMBL/GenBank/DDBJ databases">
        <title>PHA producing bacteria isolated from mangrove.</title>
        <authorList>
            <person name="Zheng W."/>
            <person name="Yu S."/>
            <person name="Huang Y."/>
        </authorList>
    </citation>
    <scope>NUCLEOTIDE SEQUENCE</scope>
    <source>
        <strain evidence="2">GN22-4</strain>
    </source>
</reference>
<protein>
    <submittedName>
        <fullName evidence="2">Uncharacterized protein</fullName>
    </submittedName>
</protein>
<feature type="region of interest" description="Disordered" evidence="1">
    <location>
        <begin position="72"/>
        <end position="99"/>
    </location>
</feature>
<organism evidence="2 3">
    <name type="scientific">Priestia flexa</name>
    <dbReference type="NCBI Taxonomy" id="86664"/>
    <lineage>
        <taxon>Bacteria</taxon>
        <taxon>Bacillati</taxon>
        <taxon>Bacillota</taxon>
        <taxon>Bacilli</taxon>
        <taxon>Bacillales</taxon>
        <taxon>Bacillaceae</taxon>
        <taxon>Priestia</taxon>
    </lineage>
</organism>
<evidence type="ECO:0000313" key="2">
    <source>
        <dbReference type="EMBL" id="MBN8251122.1"/>
    </source>
</evidence>
<accession>A0A8I1MF54</accession>
<dbReference type="RefSeq" id="WP_119543573.1">
    <property type="nucleotide sequence ID" value="NZ_CM125968.1"/>
</dbReference>
<name>A0A8I1MF54_9BACI</name>